<sequence length="52" mass="5704">MAPPQVACRIDAHFYIGGVPCLVVRLSELQRRLQQAGENIGTGGMIWKIATH</sequence>
<proteinExistence type="predicted"/>
<reference evidence="1 2" key="1">
    <citation type="journal article" date="2019" name="Mol. Biol. Evol.">
        <title>Blast fungal genomes show frequent chromosomal changes, gene gains and losses, and effector gene turnover.</title>
        <authorList>
            <person name="Gomez Luciano L.B."/>
            <person name="Jason Tsai I."/>
            <person name="Chuma I."/>
            <person name="Tosa Y."/>
            <person name="Chen Y.H."/>
            <person name="Li J.Y."/>
            <person name="Li M.Y."/>
            <person name="Jade Lu M.Y."/>
            <person name="Nakayashiki H."/>
            <person name="Li W.H."/>
        </authorList>
    </citation>
    <scope>NUCLEOTIDE SEQUENCE [LARGE SCALE GENOMIC DNA]</scope>
    <source>
        <strain evidence="1">MZ5-1-6</strain>
    </source>
</reference>
<gene>
    <name evidence="1" type="ORF">PoMZ_09798</name>
</gene>
<evidence type="ECO:0000313" key="1">
    <source>
        <dbReference type="EMBL" id="QBZ54107.1"/>
    </source>
</evidence>
<name>A0A4P7MVE3_PYROR</name>
<dbReference type="Proteomes" id="UP000294847">
    <property type="component" value="Chromosome 1"/>
</dbReference>
<dbReference type="AlphaFoldDB" id="A0A4P7MVE3"/>
<dbReference type="EMBL" id="CP034204">
    <property type="protein sequence ID" value="QBZ54107.1"/>
    <property type="molecule type" value="Genomic_DNA"/>
</dbReference>
<organism evidence="1 2">
    <name type="scientific">Pyricularia oryzae</name>
    <name type="common">Rice blast fungus</name>
    <name type="synonym">Magnaporthe oryzae</name>
    <dbReference type="NCBI Taxonomy" id="318829"/>
    <lineage>
        <taxon>Eukaryota</taxon>
        <taxon>Fungi</taxon>
        <taxon>Dikarya</taxon>
        <taxon>Ascomycota</taxon>
        <taxon>Pezizomycotina</taxon>
        <taxon>Sordariomycetes</taxon>
        <taxon>Sordariomycetidae</taxon>
        <taxon>Magnaporthales</taxon>
        <taxon>Pyriculariaceae</taxon>
        <taxon>Pyricularia</taxon>
    </lineage>
</organism>
<protein>
    <submittedName>
        <fullName evidence="1">Uncharacterized protein</fullName>
    </submittedName>
</protein>
<accession>A0A4P7MVE3</accession>
<evidence type="ECO:0000313" key="2">
    <source>
        <dbReference type="Proteomes" id="UP000294847"/>
    </source>
</evidence>